<dbReference type="SUPFAM" id="SSF109998">
    <property type="entry name" value="Triger factor/SurA peptide-binding domain-like"/>
    <property type="match status" value="1"/>
</dbReference>
<reference evidence="9 10" key="1">
    <citation type="journal article" date="2011" name="J. Bacteriol.">
        <title>Complete genome sequence of the cellulose-degrading bacterium Cellulosilyticum lentocellum.</title>
        <authorList>
            <consortium name="US DOE Joint Genome Institute"/>
            <person name="Miller D.A."/>
            <person name="Suen G."/>
            <person name="Bruce D."/>
            <person name="Copeland A."/>
            <person name="Cheng J.F."/>
            <person name="Detter C."/>
            <person name="Goodwin L.A."/>
            <person name="Han C.S."/>
            <person name="Hauser L.J."/>
            <person name="Land M.L."/>
            <person name="Lapidus A."/>
            <person name="Lucas S."/>
            <person name="Meincke L."/>
            <person name="Pitluck S."/>
            <person name="Tapia R."/>
            <person name="Teshima H."/>
            <person name="Woyke T."/>
            <person name="Fox B.G."/>
            <person name="Angert E.R."/>
            <person name="Currie C.R."/>
        </authorList>
    </citation>
    <scope>NUCLEOTIDE SEQUENCE [LARGE SCALE GENOMIC DNA]</scope>
    <source>
        <strain evidence="10">ATCC 49066 / DSM 5427 / NCIMB 11756 / RHM5</strain>
    </source>
</reference>
<dbReference type="KEGG" id="cle:Clole_3461"/>
<evidence type="ECO:0000313" key="10">
    <source>
        <dbReference type="Proteomes" id="UP000008467"/>
    </source>
</evidence>
<protein>
    <recommendedName>
        <fullName evidence="2">peptidylprolyl isomerase</fullName>
        <ecNumber evidence="2">5.2.1.8</ecNumber>
    </recommendedName>
</protein>
<dbReference type="RefSeq" id="WP_013658424.1">
    <property type="nucleotide sequence ID" value="NC_015275.1"/>
</dbReference>
<dbReference type="Pfam" id="PF13145">
    <property type="entry name" value="Rotamase_2"/>
    <property type="match status" value="1"/>
</dbReference>
<dbReference type="Pfam" id="PF13624">
    <property type="entry name" value="SurA_N_3"/>
    <property type="match status" value="1"/>
</dbReference>
<evidence type="ECO:0000256" key="2">
    <source>
        <dbReference type="ARBA" id="ARBA00013194"/>
    </source>
</evidence>
<comment type="catalytic activity">
    <reaction evidence="1">
        <text>[protein]-peptidylproline (omega=180) = [protein]-peptidylproline (omega=0)</text>
        <dbReference type="Rhea" id="RHEA:16237"/>
        <dbReference type="Rhea" id="RHEA-COMP:10747"/>
        <dbReference type="Rhea" id="RHEA-COMP:10748"/>
        <dbReference type="ChEBI" id="CHEBI:83833"/>
        <dbReference type="ChEBI" id="CHEBI:83834"/>
        <dbReference type="EC" id="5.2.1.8"/>
    </reaction>
</comment>
<keyword evidence="3 7" id="KW-0732">Signal</keyword>
<dbReference type="InterPro" id="IPR027304">
    <property type="entry name" value="Trigger_fact/SurA_dom_sf"/>
</dbReference>
<dbReference type="PROSITE" id="PS50198">
    <property type="entry name" value="PPIC_PPIASE_2"/>
    <property type="match status" value="1"/>
</dbReference>
<dbReference type="InterPro" id="IPR046357">
    <property type="entry name" value="PPIase_dom_sf"/>
</dbReference>
<dbReference type="Pfam" id="PF07833">
    <property type="entry name" value="Cu_amine_oxidN1"/>
    <property type="match status" value="1"/>
</dbReference>
<dbReference type="Gene3D" id="1.10.4030.10">
    <property type="entry name" value="Porin chaperone SurA, peptide-binding domain"/>
    <property type="match status" value="1"/>
</dbReference>
<feature type="domain" description="PpiC" evidence="8">
    <location>
        <begin position="300"/>
        <end position="391"/>
    </location>
</feature>
<evidence type="ECO:0000256" key="1">
    <source>
        <dbReference type="ARBA" id="ARBA00000971"/>
    </source>
</evidence>
<keyword evidence="10" id="KW-1185">Reference proteome</keyword>
<dbReference type="eggNOG" id="COG4991">
    <property type="taxonomic scope" value="Bacteria"/>
</dbReference>
<dbReference type="PANTHER" id="PTHR47245:SF1">
    <property type="entry name" value="FOLDASE PROTEIN PRSA"/>
    <property type="match status" value="1"/>
</dbReference>
<dbReference type="Gene3D" id="3.10.50.40">
    <property type="match status" value="1"/>
</dbReference>
<organism evidence="9 10">
    <name type="scientific">Cellulosilyticum lentocellum (strain ATCC 49066 / DSM 5427 / NCIMB 11756 / RHM5)</name>
    <name type="common">Clostridium lentocellum</name>
    <dbReference type="NCBI Taxonomy" id="642492"/>
    <lineage>
        <taxon>Bacteria</taxon>
        <taxon>Bacillati</taxon>
        <taxon>Bacillota</taxon>
        <taxon>Clostridia</taxon>
        <taxon>Lachnospirales</taxon>
        <taxon>Cellulosilyticaceae</taxon>
        <taxon>Cellulosilyticum</taxon>
    </lineage>
</organism>
<proteinExistence type="predicted"/>
<keyword evidence="5 6" id="KW-0413">Isomerase</keyword>
<evidence type="ECO:0000313" key="9">
    <source>
        <dbReference type="EMBL" id="ADZ85148.1"/>
    </source>
</evidence>
<evidence type="ECO:0000256" key="4">
    <source>
        <dbReference type="ARBA" id="ARBA00023110"/>
    </source>
</evidence>
<evidence type="ECO:0000259" key="8">
    <source>
        <dbReference type="PROSITE" id="PS50198"/>
    </source>
</evidence>
<evidence type="ECO:0000256" key="3">
    <source>
        <dbReference type="ARBA" id="ARBA00022729"/>
    </source>
</evidence>
<dbReference type="Gene3D" id="3.30.457.10">
    <property type="entry name" value="Copper amine oxidase-like, N-terminal domain"/>
    <property type="match status" value="1"/>
</dbReference>
<dbReference type="eggNOG" id="COG0760">
    <property type="taxonomic scope" value="Bacteria"/>
</dbReference>
<dbReference type="SUPFAM" id="SSF55383">
    <property type="entry name" value="Copper amine oxidase, domain N"/>
    <property type="match status" value="1"/>
</dbReference>
<feature type="signal peptide" evidence="7">
    <location>
        <begin position="1"/>
        <end position="24"/>
    </location>
</feature>
<dbReference type="Proteomes" id="UP000008467">
    <property type="component" value="Chromosome"/>
</dbReference>
<dbReference type="HOGENOM" id="CLU_616352_0_0_9"/>
<dbReference type="PANTHER" id="PTHR47245">
    <property type="entry name" value="PEPTIDYLPROLYL ISOMERASE"/>
    <property type="match status" value="1"/>
</dbReference>
<dbReference type="EMBL" id="CP002582">
    <property type="protein sequence ID" value="ADZ85148.1"/>
    <property type="molecule type" value="Genomic_DNA"/>
</dbReference>
<gene>
    <name evidence="9" type="ordered locus">Clole_3461</name>
</gene>
<name>F2JRW8_CELLD</name>
<evidence type="ECO:0000256" key="5">
    <source>
        <dbReference type="ARBA" id="ARBA00023235"/>
    </source>
</evidence>
<dbReference type="InterPro" id="IPR050245">
    <property type="entry name" value="PrsA_foldase"/>
</dbReference>
<sequence length="444" mass="49913">MKARKMLAILLGMLVAIPSGAVMAQKPVSVTINNENVVFKDVAPFIDSNNRTLVPLRFISEELGAQVEWDQVSGTATIMKDNMKVLLTVGQTTMIVDGKTKEMDTKPIMQDGRLFVPVKYIGELLNVEVKWLAKDNTVAITPGITGHAVVAKVGDLTITAKEILTQLDYEMMMLQYQYQYDDSFFETEEAKQYMEQRKGELVDYIIKNKVALIKGRELKLEPTVTEVNNEFNKTKEDYETAAEFEKALVNSGLTTEGYKTQIKDSLTISNVAKYISKNIPVTDAEIKAYYESNSGNYTMPPGAEMAHILVATEEEAKAIKAEYDKGTSFAELAKKYGTDGTKDTGGELGYIAYDSSYYDQDFLDGAKTLEEGQVSNPVKTQFGWHLIKVLNVHKEAYKVLLEEIKEDLKNIIISEKATEFIYSQLDEWGKEMTIEKYEDVINKL</sequence>
<evidence type="ECO:0000256" key="7">
    <source>
        <dbReference type="SAM" id="SignalP"/>
    </source>
</evidence>
<feature type="chain" id="PRO_5007914038" description="peptidylprolyl isomerase" evidence="7">
    <location>
        <begin position="25"/>
        <end position="444"/>
    </location>
</feature>
<keyword evidence="4 6" id="KW-0697">Rotamase</keyword>
<dbReference type="GO" id="GO:0003755">
    <property type="term" value="F:peptidyl-prolyl cis-trans isomerase activity"/>
    <property type="evidence" value="ECO:0007669"/>
    <property type="project" value="UniProtKB-KW"/>
</dbReference>
<dbReference type="EC" id="5.2.1.8" evidence="2"/>
<dbReference type="InterPro" id="IPR012854">
    <property type="entry name" value="Cu_amine_oxidase-like_N"/>
</dbReference>
<dbReference type="InterPro" id="IPR036582">
    <property type="entry name" value="Mao_N_sf"/>
</dbReference>
<dbReference type="SUPFAM" id="SSF54534">
    <property type="entry name" value="FKBP-like"/>
    <property type="match status" value="1"/>
</dbReference>
<dbReference type="STRING" id="642492.Clole_3461"/>
<evidence type="ECO:0000256" key="6">
    <source>
        <dbReference type="PROSITE-ProRule" id="PRU00278"/>
    </source>
</evidence>
<dbReference type="AlphaFoldDB" id="F2JRW8"/>
<dbReference type="InterPro" id="IPR000297">
    <property type="entry name" value="PPIase_PpiC"/>
</dbReference>
<accession>F2JRW8</accession>